<feature type="domain" description="HTH luxR-type" evidence="2">
    <location>
        <begin position="7"/>
        <end position="72"/>
    </location>
</feature>
<keyword evidence="4" id="KW-1185">Reference proteome</keyword>
<accession>A0ABU1MJ20</accession>
<gene>
    <name evidence="3" type="ORF">J2792_001190</name>
</gene>
<keyword evidence="3" id="KW-0238">DNA-binding</keyword>
<evidence type="ECO:0000313" key="3">
    <source>
        <dbReference type="EMBL" id="MDR6510330.1"/>
    </source>
</evidence>
<dbReference type="InterPro" id="IPR016032">
    <property type="entry name" value="Sig_transdc_resp-reg_C-effctor"/>
</dbReference>
<dbReference type="GO" id="GO:0003677">
    <property type="term" value="F:DNA binding"/>
    <property type="evidence" value="ECO:0007669"/>
    <property type="project" value="UniProtKB-KW"/>
</dbReference>
<evidence type="ECO:0000313" key="4">
    <source>
        <dbReference type="Proteomes" id="UP001184150"/>
    </source>
</evidence>
<dbReference type="RefSeq" id="WP_309804644.1">
    <property type="nucleotide sequence ID" value="NZ_JAVDRD010000002.1"/>
</dbReference>
<dbReference type="InterPro" id="IPR036388">
    <property type="entry name" value="WH-like_DNA-bd_sf"/>
</dbReference>
<evidence type="ECO:0000256" key="1">
    <source>
        <dbReference type="SAM" id="MobiDB-lite"/>
    </source>
</evidence>
<protein>
    <submittedName>
        <fullName evidence="3">DNA-binding CsgD family transcriptional regulator</fullName>
    </submittedName>
</protein>
<dbReference type="Gene3D" id="1.10.10.10">
    <property type="entry name" value="Winged helix-like DNA-binding domain superfamily/Winged helix DNA-binding domain"/>
    <property type="match status" value="1"/>
</dbReference>
<reference evidence="3 4" key="1">
    <citation type="submission" date="2023-07" db="EMBL/GenBank/DDBJ databases">
        <title>Sorghum-associated microbial communities from plants grown in Nebraska, USA.</title>
        <authorList>
            <person name="Schachtman D."/>
        </authorList>
    </citation>
    <scope>NUCLEOTIDE SEQUENCE [LARGE SCALE GENOMIC DNA]</scope>
    <source>
        <strain evidence="3 4">DS1027</strain>
    </source>
</reference>
<dbReference type="SMART" id="SM00421">
    <property type="entry name" value="HTH_LUXR"/>
    <property type="match status" value="1"/>
</dbReference>
<evidence type="ECO:0000259" key="2">
    <source>
        <dbReference type="PROSITE" id="PS50043"/>
    </source>
</evidence>
<dbReference type="Pfam" id="PF00196">
    <property type="entry name" value="GerE"/>
    <property type="match status" value="1"/>
</dbReference>
<name>A0ABU1MJ20_9SPHN</name>
<proteinExistence type="predicted"/>
<dbReference type="CDD" id="cd06170">
    <property type="entry name" value="LuxR_C_like"/>
    <property type="match status" value="1"/>
</dbReference>
<dbReference type="SUPFAM" id="SSF46894">
    <property type="entry name" value="C-terminal effector domain of the bipartite response regulators"/>
    <property type="match status" value="1"/>
</dbReference>
<dbReference type="InterPro" id="IPR000792">
    <property type="entry name" value="Tscrpt_reg_LuxR_C"/>
</dbReference>
<feature type="region of interest" description="Disordered" evidence="1">
    <location>
        <begin position="73"/>
        <end position="93"/>
    </location>
</feature>
<organism evidence="3 4">
    <name type="scientific">Novosphingobium capsulatum</name>
    <dbReference type="NCBI Taxonomy" id="13688"/>
    <lineage>
        <taxon>Bacteria</taxon>
        <taxon>Pseudomonadati</taxon>
        <taxon>Pseudomonadota</taxon>
        <taxon>Alphaproteobacteria</taxon>
        <taxon>Sphingomonadales</taxon>
        <taxon>Sphingomonadaceae</taxon>
        <taxon>Novosphingobium</taxon>
    </lineage>
</organism>
<dbReference type="Proteomes" id="UP001184150">
    <property type="component" value="Unassembled WGS sequence"/>
</dbReference>
<dbReference type="EMBL" id="JAVDRD010000002">
    <property type="protein sequence ID" value="MDR6510330.1"/>
    <property type="molecule type" value="Genomic_DNA"/>
</dbReference>
<comment type="caution">
    <text evidence="3">The sequence shown here is derived from an EMBL/GenBank/DDBJ whole genome shotgun (WGS) entry which is preliminary data.</text>
</comment>
<sequence>MAAPEPAPVSLAALNDKEREVLRLLTAGHTVKSIALQLGRSEASINERLRDARRKTGVGSSRELARMLAAQKSWDRNPELTGPGKAPDTAGAPRIVGRRWSKGLLAMLTALSLAAAGLLVSTGQVLPPRTGAALPAPTAQATPAKAMPLLGRWSLDVARIPAEERPQKVTIAFAKAADGRWTTMVDMIGPDGTAHKAESTAALDGVPAPVTGTMDFIDTVSLRQPAPNTLVMTLGKNGAPVSTRVYAVAKDQRSMTETIIWPGNAIPGLETTTFHRVE</sequence>
<dbReference type="PROSITE" id="PS50043">
    <property type="entry name" value="HTH_LUXR_2"/>
    <property type="match status" value="1"/>
</dbReference>